<keyword evidence="1" id="KW-1133">Transmembrane helix</keyword>
<reference evidence="3" key="1">
    <citation type="journal article" date="2019" name="Int. J. Syst. Evol. Microbiol.">
        <title>The Global Catalogue of Microorganisms (GCM) 10K type strain sequencing project: providing services to taxonomists for standard genome sequencing and annotation.</title>
        <authorList>
            <consortium name="The Broad Institute Genomics Platform"/>
            <consortium name="The Broad Institute Genome Sequencing Center for Infectious Disease"/>
            <person name="Wu L."/>
            <person name="Ma J."/>
        </authorList>
    </citation>
    <scope>NUCLEOTIDE SEQUENCE [LARGE SCALE GENOMIC DNA]</scope>
    <source>
        <strain evidence="3">KCTC 33575</strain>
    </source>
</reference>
<feature type="transmembrane region" description="Helical" evidence="1">
    <location>
        <begin position="6"/>
        <end position="29"/>
    </location>
</feature>
<dbReference type="RefSeq" id="WP_377772778.1">
    <property type="nucleotide sequence ID" value="NZ_JBHUOQ010000001.1"/>
</dbReference>
<comment type="caution">
    <text evidence="2">The sequence shown here is derived from an EMBL/GenBank/DDBJ whole genome shotgun (WGS) entry which is preliminary data.</text>
</comment>
<evidence type="ECO:0000313" key="2">
    <source>
        <dbReference type="EMBL" id="MFD2830137.1"/>
    </source>
</evidence>
<dbReference type="InterPro" id="IPR025917">
    <property type="entry name" value="YuiB"/>
</dbReference>
<dbReference type="Pfam" id="PF14068">
    <property type="entry name" value="YuiB"/>
    <property type="match status" value="1"/>
</dbReference>
<keyword evidence="1" id="KW-0812">Transmembrane</keyword>
<evidence type="ECO:0000256" key="1">
    <source>
        <dbReference type="SAM" id="Phobius"/>
    </source>
</evidence>
<sequence length="106" mass="11941">MAIIVQLIVSMLLFFVLFYGISFILNMILKVTWLMAFVYPFIVIFLMDGISTYAYITNPGESFSAAWEGIINLSLPDILMLGSGFVGIIAAGYTIRYLRKAGYQMF</sequence>
<protein>
    <submittedName>
        <fullName evidence="2">YuiB family protein</fullName>
    </submittedName>
</protein>
<proteinExistence type="predicted"/>
<evidence type="ECO:0000313" key="3">
    <source>
        <dbReference type="Proteomes" id="UP001597519"/>
    </source>
</evidence>
<keyword evidence="1" id="KW-0472">Membrane</keyword>
<organism evidence="2 3">
    <name type="scientific">Corticicoccus populi</name>
    <dbReference type="NCBI Taxonomy" id="1812821"/>
    <lineage>
        <taxon>Bacteria</taxon>
        <taxon>Bacillati</taxon>
        <taxon>Bacillota</taxon>
        <taxon>Bacilli</taxon>
        <taxon>Bacillales</taxon>
        <taxon>Staphylococcaceae</taxon>
        <taxon>Corticicoccus</taxon>
    </lineage>
</organism>
<accession>A0ABW5WV22</accession>
<gene>
    <name evidence="2" type="ORF">ACFSX4_06600</name>
</gene>
<dbReference type="EMBL" id="JBHUOQ010000001">
    <property type="protein sequence ID" value="MFD2830137.1"/>
    <property type="molecule type" value="Genomic_DNA"/>
</dbReference>
<name>A0ABW5WV22_9STAP</name>
<keyword evidence="3" id="KW-1185">Reference proteome</keyword>
<feature type="transmembrane region" description="Helical" evidence="1">
    <location>
        <begin position="78"/>
        <end position="98"/>
    </location>
</feature>
<feature type="transmembrane region" description="Helical" evidence="1">
    <location>
        <begin position="36"/>
        <end position="58"/>
    </location>
</feature>
<dbReference type="Proteomes" id="UP001597519">
    <property type="component" value="Unassembled WGS sequence"/>
</dbReference>